<reference evidence="1" key="2">
    <citation type="submission" date="2025-09" db="UniProtKB">
        <authorList>
            <consortium name="EnsemblPlants"/>
        </authorList>
    </citation>
    <scope>IDENTIFICATION</scope>
</reference>
<proteinExistence type="predicted"/>
<dbReference type="Proteomes" id="UP001732700">
    <property type="component" value="Chromosome 5C"/>
</dbReference>
<sequence length="483" mass="51786">MPTDAAAKGVKLERYASGGALLLRRVASGKFVAASSHLLFRATVLATLALVFLFAFHYPSLLSRSFSLVSADASSSSATSSRLHASHRSLLMSSSASATYGGEKWDKEIRRSAKPRRDGGISVLVTGAAGFVGAHCSLALRARGDGVLGLDNFNSYYDPALKRARQRLLSDRGVVVLDADINDALLLEKLFDLVPFTHVLHLAAQAGVRYAMEAPHTYVASNVAGLVTVFETAAKHADPQPAIVWASSSSVYGLNKETPFSEDHRTDRPASLYAATKKAGEAIAHSYNHIYGLSITGLRFFTVYGPWGRPDMAYFSFARSIVAGEPITLYADARRDFTYIDDVVKGCVGALDTAARSTGSARSGKKTGPAPLRVYNLGNTSPVPVTRMVAILEKLLGKKANKRVIAMPSNGDVPFTHANVSHAAHDFGYRPTTSLDAGLRHFVDWFVEYYKLDTKIVKAAQAAADKKKPATKKKAAAGKSASS</sequence>
<organism evidence="1 2">
    <name type="scientific">Avena sativa</name>
    <name type="common">Oat</name>
    <dbReference type="NCBI Taxonomy" id="4498"/>
    <lineage>
        <taxon>Eukaryota</taxon>
        <taxon>Viridiplantae</taxon>
        <taxon>Streptophyta</taxon>
        <taxon>Embryophyta</taxon>
        <taxon>Tracheophyta</taxon>
        <taxon>Spermatophyta</taxon>
        <taxon>Magnoliopsida</taxon>
        <taxon>Liliopsida</taxon>
        <taxon>Poales</taxon>
        <taxon>Poaceae</taxon>
        <taxon>BOP clade</taxon>
        <taxon>Pooideae</taxon>
        <taxon>Poodae</taxon>
        <taxon>Poeae</taxon>
        <taxon>Poeae Chloroplast Group 1 (Aveneae type)</taxon>
        <taxon>Aveninae</taxon>
        <taxon>Avena</taxon>
    </lineage>
</organism>
<dbReference type="EnsemblPlants" id="AVESA.00010b.r2.5CG0881200.1">
    <property type="protein sequence ID" value="AVESA.00010b.r2.5CG0881200.1.CDS.1"/>
    <property type="gene ID" value="AVESA.00010b.r2.5CG0881200"/>
</dbReference>
<name>A0ACD5Y3J2_AVESA</name>
<keyword evidence="2" id="KW-1185">Reference proteome</keyword>
<reference evidence="1" key="1">
    <citation type="submission" date="2021-05" db="EMBL/GenBank/DDBJ databases">
        <authorList>
            <person name="Scholz U."/>
            <person name="Mascher M."/>
            <person name="Fiebig A."/>
        </authorList>
    </citation>
    <scope>NUCLEOTIDE SEQUENCE [LARGE SCALE GENOMIC DNA]</scope>
</reference>
<evidence type="ECO:0000313" key="1">
    <source>
        <dbReference type="EnsemblPlants" id="AVESA.00010b.r2.5CG0881200.1.CDS.1"/>
    </source>
</evidence>
<protein>
    <submittedName>
        <fullName evidence="1">Uncharacterized protein</fullName>
    </submittedName>
</protein>
<accession>A0ACD5Y3J2</accession>
<evidence type="ECO:0000313" key="2">
    <source>
        <dbReference type="Proteomes" id="UP001732700"/>
    </source>
</evidence>